<dbReference type="Proteomes" id="UP001189429">
    <property type="component" value="Unassembled WGS sequence"/>
</dbReference>
<evidence type="ECO:0000313" key="2">
    <source>
        <dbReference type="EMBL" id="CAK0803113.1"/>
    </source>
</evidence>
<sequence length="135" mass="14407">APKGKRSEGPAPLNKSSPPSDLAVARRGSRSREIPTLAVGDLMGAGPARRGAGAMLAAPVAGADNEHVALKQFVERGRLVIQTQHKEHGKEMRARASAFMRDLAKECATGDLSKDRAKQEKRAQQTENPPDCTSK</sequence>
<protein>
    <submittedName>
        <fullName evidence="2">Uncharacterized protein</fullName>
    </submittedName>
</protein>
<reference evidence="2" key="1">
    <citation type="submission" date="2023-10" db="EMBL/GenBank/DDBJ databases">
        <authorList>
            <person name="Chen Y."/>
            <person name="Shah S."/>
            <person name="Dougan E. K."/>
            <person name="Thang M."/>
            <person name="Chan C."/>
        </authorList>
    </citation>
    <scope>NUCLEOTIDE SEQUENCE [LARGE SCALE GENOMIC DNA]</scope>
</reference>
<keyword evidence="3" id="KW-1185">Reference proteome</keyword>
<feature type="non-terminal residue" evidence="2">
    <location>
        <position position="1"/>
    </location>
</feature>
<feature type="compositionally biased region" description="Polar residues" evidence="1">
    <location>
        <begin position="125"/>
        <end position="135"/>
    </location>
</feature>
<evidence type="ECO:0000256" key="1">
    <source>
        <dbReference type="SAM" id="MobiDB-lite"/>
    </source>
</evidence>
<proteinExistence type="predicted"/>
<name>A0ABN9QB50_9DINO</name>
<feature type="non-terminal residue" evidence="2">
    <location>
        <position position="135"/>
    </location>
</feature>
<feature type="region of interest" description="Disordered" evidence="1">
    <location>
        <begin position="1"/>
        <end position="31"/>
    </location>
</feature>
<organism evidence="2 3">
    <name type="scientific">Prorocentrum cordatum</name>
    <dbReference type="NCBI Taxonomy" id="2364126"/>
    <lineage>
        <taxon>Eukaryota</taxon>
        <taxon>Sar</taxon>
        <taxon>Alveolata</taxon>
        <taxon>Dinophyceae</taxon>
        <taxon>Prorocentrales</taxon>
        <taxon>Prorocentraceae</taxon>
        <taxon>Prorocentrum</taxon>
    </lineage>
</organism>
<comment type="caution">
    <text evidence="2">The sequence shown here is derived from an EMBL/GenBank/DDBJ whole genome shotgun (WGS) entry which is preliminary data.</text>
</comment>
<feature type="region of interest" description="Disordered" evidence="1">
    <location>
        <begin position="109"/>
        <end position="135"/>
    </location>
</feature>
<dbReference type="EMBL" id="CAUYUJ010002951">
    <property type="protein sequence ID" value="CAK0803113.1"/>
    <property type="molecule type" value="Genomic_DNA"/>
</dbReference>
<gene>
    <name evidence="2" type="ORF">PCOR1329_LOCUS10409</name>
</gene>
<feature type="compositionally biased region" description="Basic and acidic residues" evidence="1">
    <location>
        <begin position="112"/>
        <end position="124"/>
    </location>
</feature>
<evidence type="ECO:0000313" key="3">
    <source>
        <dbReference type="Proteomes" id="UP001189429"/>
    </source>
</evidence>
<accession>A0ABN9QB50</accession>